<keyword evidence="3 10" id="KW-0004">4Fe-4S</keyword>
<comment type="caution">
    <text evidence="12">The sequence shown here is derived from an EMBL/GenBank/DDBJ whole genome shotgun (WGS) entry which is preliminary data.</text>
</comment>
<dbReference type="AlphaFoldDB" id="A0A919T4A9"/>
<dbReference type="GO" id="GO:0018189">
    <property type="term" value="P:pyrroloquinoline quinone biosynthetic process"/>
    <property type="evidence" value="ECO:0007669"/>
    <property type="project" value="UniProtKB-UniRule"/>
</dbReference>
<dbReference type="Pfam" id="PF13186">
    <property type="entry name" value="SPASM"/>
    <property type="match status" value="1"/>
</dbReference>
<dbReference type="SFLD" id="SFLDG01386">
    <property type="entry name" value="main_SPASM_domain-containing"/>
    <property type="match status" value="1"/>
</dbReference>
<dbReference type="NCBIfam" id="TIGR04085">
    <property type="entry name" value="rSAM_more_4Fe4S"/>
    <property type="match status" value="1"/>
</dbReference>
<dbReference type="InterPro" id="IPR050377">
    <property type="entry name" value="Radical_SAM_PqqE_MftC-like"/>
</dbReference>
<dbReference type="NCBIfam" id="TIGR02109">
    <property type="entry name" value="PQQ_syn_pqqE"/>
    <property type="match status" value="1"/>
</dbReference>
<dbReference type="InterPro" id="IPR007197">
    <property type="entry name" value="rSAM"/>
</dbReference>
<dbReference type="InterPro" id="IPR022479">
    <property type="entry name" value="PqqD_bac"/>
</dbReference>
<dbReference type="InterPro" id="IPR006638">
    <property type="entry name" value="Elp3/MiaA/NifB-like_rSAM"/>
</dbReference>
<dbReference type="InterPro" id="IPR023885">
    <property type="entry name" value="4Fe4S-binding_SPASM_dom"/>
</dbReference>
<evidence type="ECO:0000256" key="2">
    <source>
        <dbReference type="ARBA" id="ARBA00011741"/>
    </source>
</evidence>
<dbReference type="InterPro" id="IPR013785">
    <property type="entry name" value="Aldolase_TIM"/>
</dbReference>
<dbReference type="Pfam" id="PF04055">
    <property type="entry name" value="Radical_SAM"/>
    <property type="match status" value="1"/>
</dbReference>
<dbReference type="GO" id="GO:0048038">
    <property type="term" value="F:quinone binding"/>
    <property type="evidence" value="ECO:0007669"/>
    <property type="project" value="InterPro"/>
</dbReference>
<feature type="binding site" evidence="10">
    <location>
        <position position="124"/>
    </location>
    <ligand>
        <name>[4Fe-4S] cluster</name>
        <dbReference type="ChEBI" id="CHEBI:49883"/>
        <note>4Fe-4S-S-AdoMet</note>
    </ligand>
</feature>
<feature type="binding site" evidence="10">
    <location>
        <position position="127"/>
    </location>
    <ligand>
        <name>[4Fe-4S] cluster</name>
        <dbReference type="ChEBI" id="CHEBI:49883"/>
        <note>4Fe-4S-S-AdoMet</note>
    </ligand>
</feature>
<dbReference type="SUPFAM" id="SSF102114">
    <property type="entry name" value="Radical SAM enzymes"/>
    <property type="match status" value="1"/>
</dbReference>
<comment type="catalytic activity">
    <reaction evidence="10">
        <text>[PQQ precursor protein] + S-adenosyl-L-methionine = E-Y cross-linked-[PQQ precursor protein] + 5'-deoxyadenosine + L-methionine + H(+)</text>
        <dbReference type="Rhea" id="RHEA:56836"/>
        <dbReference type="Rhea" id="RHEA-COMP:14800"/>
        <dbReference type="Rhea" id="RHEA-COMP:14801"/>
        <dbReference type="ChEBI" id="CHEBI:15378"/>
        <dbReference type="ChEBI" id="CHEBI:17319"/>
        <dbReference type="ChEBI" id="CHEBI:57844"/>
        <dbReference type="ChEBI" id="CHEBI:59789"/>
        <dbReference type="ChEBI" id="CHEBI:141026"/>
        <dbReference type="ChEBI" id="CHEBI:141027"/>
        <dbReference type="EC" id="1.21.98.4"/>
    </reaction>
</comment>
<dbReference type="PROSITE" id="PS51918">
    <property type="entry name" value="RADICAL_SAM"/>
    <property type="match status" value="1"/>
</dbReference>
<feature type="domain" description="Radical SAM core" evidence="11">
    <location>
        <begin position="106"/>
        <end position="320"/>
    </location>
</feature>
<dbReference type="InterPro" id="IPR008792">
    <property type="entry name" value="PQQD"/>
</dbReference>
<name>A0A919T4A9_9ACTN</name>
<evidence type="ECO:0000259" key="11">
    <source>
        <dbReference type="PROSITE" id="PS51918"/>
    </source>
</evidence>
<dbReference type="Proteomes" id="UP000680865">
    <property type="component" value="Unassembled WGS sequence"/>
</dbReference>
<keyword evidence="6 10" id="KW-0884">PQQ biosynthesis</keyword>
<dbReference type="SFLD" id="SFLDG01067">
    <property type="entry name" value="SPASM/twitch_domain_containing"/>
    <property type="match status" value="1"/>
</dbReference>
<evidence type="ECO:0000256" key="9">
    <source>
        <dbReference type="ARBA" id="ARBA00023014"/>
    </source>
</evidence>
<dbReference type="HAMAP" id="MF_00660">
    <property type="entry name" value="PqqE"/>
    <property type="match status" value="1"/>
</dbReference>
<comment type="subunit">
    <text evidence="2">Monomer. Interacts with PqqE.</text>
</comment>
<dbReference type="InterPro" id="IPR000385">
    <property type="entry name" value="MoaA_NifB_PqqE_Fe-S-bd_CS"/>
</dbReference>
<dbReference type="RefSeq" id="WP_213003338.1">
    <property type="nucleotide sequence ID" value="NZ_BAAATW010000015.1"/>
</dbReference>
<keyword evidence="7 10" id="KW-0560">Oxidoreductase</keyword>
<dbReference type="EC" id="1.21.98.4" evidence="10"/>
<comment type="function">
    <text evidence="10">Catalyzes the cross-linking of a glutamate residue and a tyrosine residue in the PqqA protein as part of the biosynthesis of pyrroloquinoline quinone (PQQ).</text>
</comment>
<dbReference type="GO" id="GO:1904047">
    <property type="term" value="F:S-adenosyl-L-methionine binding"/>
    <property type="evidence" value="ECO:0007669"/>
    <property type="project" value="UniProtKB-UniRule"/>
</dbReference>
<evidence type="ECO:0000313" key="12">
    <source>
        <dbReference type="EMBL" id="GIM84224.1"/>
    </source>
</evidence>
<dbReference type="InterPro" id="IPR041881">
    <property type="entry name" value="PqqD_sf"/>
</dbReference>
<dbReference type="NCBIfam" id="TIGR03859">
    <property type="entry name" value="PQQ_PqqD"/>
    <property type="match status" value="1"/>
</dbReference>
<evidence type="ECO:0000256" key="10">
    <source>
        <dbReference type="HAMAP-Rule" id="MF_00660"/>
    </source>
</evidence>
<dbReference type="PROSITE" id="PS01305">
    <property type="entry name" value="MOAA_NIFB_PQQE"/>
    <property type="match status" value="1"/>
</dbReference>
<dbReference type="Gene3D" id="3.20.20.70">
    <property type="entry name" value="Aldolase class I"/>
    <property type="match status" value="1"/>
</dbReference>
<dbReference type="CDD" id="cd21119">
    <property type="entry name" value="SPASM_PqqE"/>
    <property type="match status" value="1"/>
</dbReference>
<evidence type="ECO:0000313" key="13">
    <source>
        <dbReference type="Proteomes" id="UP000680865"/>
    </source>
</evidence>
<sequence length="460" mass="49090">MRATEVPGLRPGVVFTHDRVRGGDALLFPEGVLLLNETAADVVRLCDGVRTVQEIAADLGRDYDDVPVSAVVDLLDDLVGRRLVTAGGRGVLAGPAAQPVAVTPPDPVPVGMLAELTYRCPLQCFYCSNPVQTAGYRDELSPAQWLGVLDQAAALGVLQLHLSGGEPLLRRDLVDLVAHAGALGLYTNLITSGIPLAEGRMEALAEAGLSHVQLSVQDSDPASARHIAGLDAIERKRAAAARVRACGLPLTVNVVLHALNADRVLDIAAQAVALGASRLELAHTQFYGWGLRNRAALMPGAAQVERAAAQAVEVRRRWGDTLEIVYVQPDLHTRTPKPCMQGWGSRQLVVAPNGDVLPCLAAAQLPGMTVENVTTRSLADIWYRSTSFNRFRGTHWMPEPCQSCAMRDIDLGGCRCQAYQLTGDPAATDPVCSLSPDHDTIVDILAGTGPVPPLQPRRFP</sequence>
<comment type="similarity">
    <text evidence="10">Belongs to the radical SAM superfamily. PqqE family.</text>
</comment>
<dbReference type="GO" id="GO:0051539">
    <property type="term" value="F:4 iron, 4 sulfur cluster binding"/>
    <property type="evidence" value="ECO:0007669"/>
    <property type="project" value="UniProtKB-KW"/>
</dbReference>
<evidence type="ECO:0000256" key="5">
    <source>
        <dbReference type="ARBA" id="ARBA00022723"/>
    </source>
</evidence>
<feature type="binding site" evidence="10">
    <location>
        <position position="120"/>
    </location>
    <ligand>
        <name>[4Fe-4S] cluster</name>
        <dbReference type="ChEBI" id="CHEBI:49883"/>
        <note>4Fe-4S-S-AdoMet</note>
    </ligand>
</feature>
<reference evidence="12" key="1">
    <citation type="submission" date="2021-03" db="EMBL/GenBank/DDBJ databases">
        <title>Whole genome shotgun sequence of Actinoplanes consettensis NBRC 14913.</title>
        <authorList>
            <person name="Komaki H."/>
            <person name="Tamura T."/>
        </authorList>
    </citation>
    <scope>NUCLEOTIDE SEQUENCE</scope>
    <source>
        <strain evidence="12">NBRC 14913</strain>
    </source>
</reference>
<dbReference type="GO" id="GO:0016491">
    <property type="term" value="F:oxidoreductase activity"/>
    <property type="evidence" value="ECO:0007669"/>
    <property type="project" value="UniProtKB-KW"/>
</dbReference>
<evidence type="ECO:0000256" key="1">
    <source>
        <dbReference type="ARBA" id="ARBA00004886"/>
    </source>
</evidence>
<dbReference type="SFLD" id="SFLDF00280">
    <property type="entry name" value="coenzyme_PQQ_synthesis_protein"/>
    <property type="match status" value="1"/>
</dbReference>
<dbReference type="CDD" id="cd01335">
    <property type="entry name" value="Radical_SAM"/>
    <property type="match status" value="1"/>
</dbReference>
<dbReference type="GO" id="GO:0009975">
    <property type="term" value="F:cyclase activity"/>
    <property type="evidence" value="ECO:0007669"/>
    <property type="project" value="UniProtKB-UniRule"/>
</dbReference>
<dbReference type="InterPro" id="IPR011843">
    <property type="entry name" value="PQQ_synth_PqqE_bac"/>
</dbReference>
<comment type="cofactor">
    <cofactor evidence="10">
        <name>[4Fe-4S] cluster</name>
        <dbReference type="ChEBI" id="CHEBI:49883"/>
    </cofactor>
    <text evidence="10">Binds 1 [4Fe-4S] cluster. The cluster is coordinated with 3 cysteines and an exchangeable S-adenosyl-L-methionine.</text>
</comment>
<dbReference type="GO" id="GO:0005506">
    <property type="term" value="F:iron ion binding"/>
    <property type="evidence" value="ECO:0007669"/>
    <property type="project" value="UniProtKB-UniRule"/>
</dbReference>
<keyword evidence="13" id="KW-1185">Reference proteome</keyword>
<organism evidence="12 13">
    <name type="scientific">Winogradskya consettensis</name>
    <dbReference type="NCBI Taxonomy" id="113560"/>
    <lineage>
        <taxon>Bacteria</taxon>
        <taxon>Bacillati</taxon>
        <taxon>Actinomycetota</taxon>
        <taxon>Actinomycetes</taxon>
        <taxon>Micromonosporales</taxon>
        <taxon>Micromonosporaceae</taxon>
        <taxon>Winogradskya</taxon>
    </lineage>
</organism>
<evidence type="ECO:0000256" key="4">
    <source>
        <dbReference type="ARBA" id="ARBA00022691"/>
    </source>
</evidence>
<dbReference type="PANTHER" id="PTHR11228">
    <property type="entry name" value="RADICAL SAM DOMAIN PROTEIN"/>
    <property type="match status" value="1"/>
</dbReference>
<dbReference type="PANTHER" id="PTHR11228:SF7">
    <property type="entry name" value="PQQA PEPTIDE CYCLASE"/>
    <property type="match status" value="1"/>
</dbReference>
<evidence type="ECO:0000256" key="8">
    <source>
        <dbReference type="ARBA" id="ARBA00023004"/>
    </source>
</evidence>
<keyword evidence="8 10" id="KW-0408">Iron</keyword>
<dbReference type="GO" id="GO:0032324">
    <property type="term" value="P:molybdopterin cofactor biosynthetic process"/>
    <property type="evidence" value="ECO:0007669"/>
    <property type="project" value="UniProtKB-ARBA"/>
</dbReference>
<keyword evidence="9 10" id="KW-0411">Iron-sulfur</keyword>
<proteinExistence type="inferred from homology"/>
<accession>A0A919T4A9</accession>
<keyword evidence="4 10" id="KW-0949">S-adenosyl-L-methionine</keyword>
<evidence type="ECO:0000256" key="6">
    <source>
        <dbReference type="ARBA" id="ARBA00022905"/>
    </source>
</evidence>
<evidence type="ECO:0000256" key="7">
    <source>
        <dbReference type="ARBA" id="ARBA00023002"/>
    </source>
</evidence>
<comment type="subunit">
    <text evidence="10">Interacts with PqqD. The interaction is necessary for activity of PqqE.</text>
</comment>
<dbReference type="EMBL" id="BOQP01000061">
    <property type="protein sequence ID" value="GIM84224.1"/>
    <property type="molecule type" value="Genomic_DNA"/>
</dbReference>
<keyword evidence="5 10" id="KW-0479">Metal-binding</keyword>
<protein>
    <recommendedName>
        <fullName evidence="10">PqqA peptide cyclase</fullName>
        <ecNumber evidence="10">1.21.98.4</ecNumber>
    </recommendedName>
    <alternativeName>
        <fullName evidence="10">Coenzyme PQQ synthesis protein E</fullName>
    </alternativeName>
</protein>
<dbReference type="SMART" id="SM00729">
    <property type="entry name" value="Elp3"/>
    <property type="match status" value="1"/>
</dbReference>
<evidence type="ECO:0000256" key="3">
    <source>
        <dbReference type="ARBA" id="ARBA00022485"/>
    </source>
</evidence>
<dbReference type="SFLD" id="SFLDS00029">
    <property type="entry name" value="Radical_SAM"/>
    <property type="match status" value="1"/>
</dbReference>
<dbReference type="Pfam" id="PF05402">
    <property type="entry name" value="PqqD"/>
    <property type="match status" value="1"/>
</dbReference>
<dbReference type="InterPro" id="IPR058240">
    <property type="entry name" value="rSAM_sf"/>
</dbReference>
<dbReference type="Gene3D" id="1.10.10.1150">
    <property type="entry name" value="Coenzyme PQQ synthesis protein D (PqqD)"/>
    <property type="match status" value="1"/>
</dbReference>
<comment type="pathway">
    <text evidence="1 10">Cofactor biosynthesis; pyrroloquinoline quinone biosynthesis.</text>
</comment>
<gene>
    <name evidence="10" type="primary">pqqE</name>
    <name evidence="12" type="ORF">Aco04nite_90320</name>
</gene>